<sequence length="248" mass="28521">MKKILLIALFITTASFAQKSINNYKYVIVPSKFDFVKGKDKYQTSSLTKFLFNKYGFTAFLEDEKLPEETVNNRCLVLTGLVTDDSSMFTTKSIVELRDCYNKVVFTSKEGRSKEKDYKKAYHEAIRNAFKSIQVLKYKYVPLQEDVVTKGKEVPAVTVVPTVVESKVPEVVEKSGNTKERLFAQPVANGFQLVNMKPEVVFQVLKTNVKDVFVIKEKNGILYKNGNSWFAEYYNKGDKIEKQYQIKF</sequence>
<evidence type="ECO:0000256" key="1">
    <source>
        <dbReference type="SAM" id="SignalP"/>
    </source>
</evidence>
<organism evidence="2 3">
    <name type="scientific">Tenacibaculum larymnensis</name>
    <dbReference type="NCBI Taxonomy" id="2878201"/>
    <lineage>
        <taxon>Bacteria</taxon>
        <taxon>Pseudomonadati</taxon>
        <taxon>Bacteroidota</taxon>
        <taxon>Flavobacteriia</taxon>
        <taxon>Flavobacteriales</taxon>
        <taxon>Flavobacteriaceae</taxon>
        <taxon>Tenacibaculum</taxon>
    </lineage>
</organism>
<dbReference type="Proteomes" id="UP001149303">
    <property type="component" value="Unassembled WGS sequence"/>
</dbReference>
<dbReference type="RefSeq" id="WP_274639385.1">
    <property type="nucleotide sequence ID" value="NZ_JAIWJY010000002.1"/>
</dbReference>
<protein>
    <submittedName>
        <fullName evidence="2">Uncharacterized protein</fullName>
    </submittedName>
</protein>
<comment type="caution">
    <text evidence="2">The sequence shown here is derived from an EMBL/GenBank/DDBJ whole genome shotgun (WGS) entry which is preliminary data.</text>
</comment>
<dbReference type="EMBL" id="JAIWJY010000002">
    <property type="protein sequence ID" value="MDE1206071.1"/>
    <property type="molecule type" value="Genomic_DNA"/>
</dbReference>
<name>A0A9X4ETE4_9FLAO</name>
<evidence type="ECO:0000313" key="3">
    <source>
        <dbReference type="Proteomes" id="UP001149303"/>
    </source>
</evidence>
<dbReference type="AlphaFoldDB" id="A0A9X4ETE4"/>
<feature type="chain" id="PRO_5040920839" evidence="1">
    <location>
        <begin position="20"/>
        <end position="248"/>
    </location>
</feature>
<feature type="signal peptide" evidence="1">
    <location>
        <begin position="1"/>
        <end position="19"/>
    </location>
</feature>
<keyword evidence="3" id="KW-1185">Reference proteome</keyword>
<reference evidence="2" key="1">
    <citation type="submission" date="2021-09" db="EMBL/GenBank/DDBJ databases">
        <authorList>
            <person name="Smyrli M."/>
        </authorList>
    </citation>
    <scope>NUCLEOTIDE SEQUENCE</scope>
    <source>
        <strain evidence="2">LAR25</strain>
    </source>
</reference>
<proteinExistence type="predicted"/>
<accession>A0A9X4ETE4</accession>
<gene>
    <name evidence="2" type="ORF">LCI24_04610</name>
</gene>
<evidence type="ECO:0000313" key="2">
    <source>
        <dbReference type="EMBL" id="MDE1206071.1"/>
    </source>
</evidence>
<keyword evidence="1" id="KW-0732">Signal</keyword>